<evidence type="ECO:0000313" key="10">
    <source>
        <dbReference type="EMBL" id="GHA82212.1"/>
    </source>
</evidence>
<accession>A0A918W7M5</accession>
<dbReference type="InterPro" id="IPR050130">
    <property type="entry name" value="ClpA_ClpB"/>
</dbReference>
<dbReference type="PANTHER" id="PTHR11638">
    <property type="entry name" value="ATP-DEPENDENT CLP PROTEASE"/>
    <property type="match status" value="1"/>
</dbReference>
<evidence type="ECO:0000256" key="6">
    <source>
        <dbReference type="PROSITE-ProRule" id="PRU01251"/>
    </source>
</evidence>
<dbReference type="SMART" id="SM00382">
    <property type="entry name" value="AAA"/>
    <property type="match status" value="2"/>
</dbReference>
<dbReference type="PANTHER" id="PTHR11638:SF184">
    <property type="entry name" value="ATPASE WITH CHAPERONE ACTIVITY"/>
    <property type="match status" value="1"/>
</dbReference>
<dbReference type="GO" id="GO:0006508">
    <property type="term" value="P:proteolysis"/>
    <property type="evidence" value="ECO:0007669"/>
    <property type="project" value="UniProtKB-KW"/>
</dbReference>
<evidence type="ECO:0000256" key="7">
    <source>
        <dbReference type="SAM" id="Coils"/>
    </source>
</evidence>
<dbReference type="FunFam" id="3.40.50.300:FF:000010">
    <property type="entry name" value="Chaperone clpB 1, putative"/>
    <property type="match status" value="1"/>
</dbReference>
<sequence>MSINLKTLIGKLDDTCRQAAERAANLCMQRGHYEVDLEHLFLALLEQPRCDFALITQRSGISPDGLRGDLENEIARFRNGNTRTPVFSPHLPTLFEHAWLIASLDSQTTRIRSGHLLLALLTEPALSQLAFRGSGRFSQIKREELKHDFARLTAGSQEDSQGVRFADAGPNAGDDELGTDVDAGVPANGLSKTPALDQFTTNLTQRARDGKLDPVVGREGEIRQVVDILLRRRQNNPILTGEAGVGKTAVVEGLALRIAANDVPDVLQGVELHVLDMGLLQAGASVKGEFENRLKNVIDEVKKSPHPIVLFIDEAHTMIGAGGQAGQNDAANLLKPALARGELRTIAATTWGEYKKYFEKDAALARRFQVVKVEEPSEAIAAAMLRGLVPLMERHFGIRVMDEAITEAVRLSHRYISGRQLPDKAVSVLDTACAKVALGQSATPAIIEDTRKFLERLDAELGALERERAAGSSHETRLAELVQQRADAQRVLADNEARLKQETELAQRIQALRTQLESEPTRADASVDAAADEGEVAVATRSRAKSAKAKSAPVDSRQVELHVLLAELRALQGETPMVPLQVDGAVVAEIVSAWTGVPLGRMVKDEIRVVRSLASMLAERVIGQDHALEAVAQRVRTASAKLEDPNKPRGVFLFAGPSGVGKTETALALADILYGGERKLITINMSEYQEAHSVSGLKGSPPGYVGYGEGGVLTEAVRRNPYSVVLLDEVEKAHPDVLEMFFQVFDKGVMDDAEGREIDFRNTLIILTSNVGSSQIMQACLNKPADELPKADELADALRPVLMKHFKPAFLGRLKVVPYYPISDDVLARIIALKLRRIGDRVQSNHKAVFEWDERLVDAVLARCTEVDSGARNVDHILGGTLLPEIAETVLARMAEGDAIERIKVSADKKGAFKYKVQ</sequence>
<keyword evidence="2 6" id="KW-0677">Repeat</keyword>
<dbReference type="GO" id="GO:0005524">
    <property type="term" value="F:ATP binding"/>
    <property type="evidence" value="ECO:0007669"/>
    <property type="project" value="UniProtKB-KW"/>
</dbReference>
<dbReference type="InterPro" id="IPR027417">
    <property type="entry name" value="P-loop_NTPase"/>
</dbReference>
<keyword evidence="11" id="KW-1185">Reference proteome</keyword>
<dbReference type="InterPro" id="IPR001270">
    <property type="entry name" value="ClpA/B"/>
</dbReference>
<evidence type="ECO:0000256" key="5">
    <source>
        <dbReference type="ARBA" id="ARBA00023186"/>
    </source>
</evidence>
<dbReference type="CDD" id="cd19499">
    <property type="entry name" value="RecA-like_ClpB_Hsp104-like"/>
    <property type="match status" value="1"/>
</dbReference>
<dbReference type="InterPro" id="IPR003959">
    <property type="entry name" value="ATPase_AAA_core"/>
</dbReference>
<dbReference type="InterPro" id="IPR019489">
    <property type="entry name" value="Clp_ATPase_C"/>
</dbReference>
<dbReference type="Gene3D" id="3.40.50.300">
    <property type="entry name" value="P-loop containing nucleotide triphosphate hydrolases"/>
    <property type="match status" value="3"/>
</dbReference>
<dbReference type="InterPro" id="IPR041546">
    <property type="entry name" value="ClpA/ClpB_AAA_lid"/>
</dbReference>
<comment type="caution">
    <text evidence="10">The sequence shown here is derived from an EMBL/GenBank/DDBJ whole genome shotgun (WGS) entry which is preliminary data.</text>
</comment>
<dbReference type="GO" id="GO:0005737">
    <property type="term" value="C:cytoplasm"/>
    <property type="evidence" value="ECO:0007669"/>
    <property type="project" value="TreeGrafter"/>
</dbReference>
<gene>
    <name evidence="10" type="primary">clpB</name>
    <name evidence="10" type="ORF">GCM10007067_20190</name>
</gene>
<evidence type="ECO:0000256" key="8">
    <source>
        <dbReference type="SAM" id="MobiDB-lite"/>
    </source>
</evidence>
<dbReference type="NCBIfam" id="TIGR03345">
    <property type="entry name" value="VI_ClpV1"/>
    <property type="match status" value="1"/>
</dbReference>
<dbReference type="SUPFAM" id="SSF81923">
    <property type="entry name" value="Double Clp-N motif"/>
    <property type="match status" value="1"/>
</dbReference>
<dbReference type="GO" id="GO:0008233">
    <property type="term" value="F:peptidase activity"/>
    <property type="evidence" value="ECO:0007669"/>
    <property type="project" value="UniProtKB-KW"/>
</dbReference>
<proteinExistence type="inferred from homology"/>
<dbReference type="InterPro" id="IPR036628">
    <property type="entry name" value="Clp_N_dom_sf"/>
</dbReference>
<dbReference type="InterPro" id="IPR003593">
    <property type="entry name" value="AAA+_ATPase"/>
</dbReference>
<dbReference type="InterPro" id="IPR017729">
    <property type="entry name" value="ATPase_T6SS_ClpV1"/>
</dbReference>
<keyword evidence="10" id="KW-0645">Protease</keyword>
<name>A0A918W7M5_9GAMM</name>
<keyword evidence="10" id="KW-0378">Hydrolase</keyword>
<dbReference type="GO" id="GO:0034605">
    <property type="term" value="P:cellular response to heat"/>
    <property type="evidence" value="ECO:0007669"/>
    <property type="project" value="TreeGrafter"/>
</dbReference>
<dbReference type="FunFam" id="3.40.50.300:FF:000025">
    <property type="entry name" value="ATP-dependent Clp protease subunit"/>
    <property type="match status" value="1"/>
</dbReference>
<keyword evidence="4" id="KW-0067">ATP-binding</keyword>
<feature type="domain" description="Clp R" evidence="9">
    <location>
        <begin position="9"/>
        <end position="155"/>
    </location>
</feature>
<protein>
    <submittedName>
        <fullName evidence="10">Protease associated ATPase ClpB</fullName>
    </submittedName>
</protein>
<reference evidence="10" key="1">
    <citation type="journal article" date="2014" name="Int. J. Syst. Evol. Microbiol.">
        <title>Complete genome sequence of Corynebacterium casei LMG S-19264T (=DSM 44701T), isolated from a smear-ripened cheese.</title>
        <authorList>
            <consortium name="US DOE Joint Genome Institute (JGI-PGF)"/>
            <person name="Walter F."/>
            <person name="Albersmeier A."/>
            <person name="Kalinowski J."/>
            <person name="Ruckert C."/>
        </authorList>
    </citation>
    <scope>NUCLEOTIDE SEQUENCE</scope>
    <source>
        <strain evidence="10">KCTC 23077</strain>
    </source>
</reference>
<dbReference type="PROSITE" id="PS00870">
    <property type="entry name" value="CLPAB_1"/>
    <property type="match status" value="1"/>
</dbReference>
<dbReference type="AlphaFoldDB" id="A0A918W7M5"/>
<keyword evidence="3" id="KW-0547">Nucleotide-binding</keyword>
<dbReference type="SMART" id="SM01086">
    <property type="entry name" value="ClpB_D2-small"/>
    <property type="match status" value="1"/>
</dbReference>
<dbReference type="GO" id="GO:0016887">
    <property type="term" value="F:ATP hydrolysis activity"/>
    <property type="evidence" value="ECO:0007669"/>
    <property type="project" value="InterPro"/>
</dbReference>
<dbReference type="Pfam" id="PF10431">
    <property type="entry name" value="ClpB_D2-small"/>
    <property type="match status" value="1"/>
</dbReference>
<dbReference type="SUPFAM" id="SSF52540">
    <property type="entry name" value="P-loop containing nucleoside triphosphate hydrolases"/>
    <property type="match status" value="2"/>
</dbReference>
<evidence type="ECO:0000256" key="2">
    <source>
        <dbReference type="ARBA" id="ARBA00022737"/>
    </source>
</evidence>
<keyword evidence="5" id="KW-0143">Chaperone</keyword>
<dbReference type="RefSeq" id="WP_189456100.1">
    <property type="nucleotide sequence ID" value="NZ_BMYD01000003.1"/>
</dbReference>
<organism evidence="10 11">
    <name type="scientific">Cognatilysobacter bugurensis</name>
    <dbReference type="NCBI Taxonomy" id="543356"/>
    <lineage>
        <taxon>Bacteria</taxon>
        <taxon>Pseudomonadati</taxon>
        <taxon>Pseudomonadota</taxon>
        <taxon>Gammaproteobacteria</taxon>
        <taxon>Lysobacterales</taxon>
        <taxon>Lysobacteraceae</taxon>
        <taxon>Cognatilysobacter</taxon>
    </lineage>
</organism>
<dbReference type="InterPro" id="IPR018368">
    <property type="entry name" value="ClpA/B_CS1"/>
</dbReference>
<dbReference type="PROSITE" id="PS51903">
    <property type="entry name" value="CLP_R"/>
    <property type="match status" value="1"/>
</dbReference>
<dbReference type="Pfam" id="PF17871">
    <property type="entry name" value="AAA_lid_9"/>
    <property type="match status" value="1"/>
</dbReference>
<dbReference type="CDD" id="cd00009">
    <property type="entry name" value="AAA"/>
    <property type="match status" value="1"/>
</dbReference>
<comment type="similarity">
    <text evidence="1">Belongs to the ClpA/ClpB family.</text>
</comment>
<evidence type="ECO:0000313" key="11">
    <source>
        <dbReference type="Proteomes" id="UP000646426"/>
    </source>
</evidence>
<evidence type="ECO:0000256" key="1">
    <source>
        <dbReference type="ARBA" id="ARBA00008675"/>
    </source>
</evidence>
<dbReference type="EMBL" id="BMYD01000003">
    <property type="protein sequence ID" value="GHA82212.1"/>
    <property type="molecule type" value="Genomic_DNA"/>
</dbReference>
<dbReference type="Pfam" id="PF02861">
    <property type="entry name" value="Clp_N"/>
    <property type="match status" value="1"/>
</dbReference>
<dbReference type="Gene3D" id="1.10.1780.10">
    <property type="entry name" value="Clp, N-terminal domain"/>
    <property type="match status" value="1"/>
</dbReference>
<dbReference type="Proteomes" id="UP000646426">
    <property type="component" value="Unassembled WGS sequence"/>
</dbReference>
<dbReference type="Pfam" id="PF07724">
    <property type="entry name" value="AAA_2"/>
    <property type="match status" value="1"/>
</dbReference>
<dbReference type="PRINTS" id="PR00300">
    <property type="entry name" value="CLPPROTEASEA"/>
</dbReference>
<keyword evidence="7" id="KW-0175">Coiled coil</keyword>
<dbReference type="Pfam" id="PF00004">
    <property type="entry name" value="AAA"/>
    <property type="match status" value="1"/>
</dbReference>
<feature type="region of interest" description="Disordered" evidence="8">
    <location>
        <begin position="156"/>
        <end position="175"/>
    </location>
</feature>
<evidence type="ECO:0000256" key="4">
    <source>
        <dbReference type="ARBA" id="ARBA00022840"/>
    </source>
</evidence>
<reference evidence="10" key="2">
    <citation type="submission" date="2020-09" db="EMBL/GenBank/DDBJ databases">
        <authorList>
            <person name="Sun Q."/>
            <person name="Kim S."/>
        </authorList>
    </citation>
    <scope>NUCLEOTIDE SEQUENCE</scope>
    <source>
        <strain evidence="10">KCTC 23077</strain>
    </source>
</reference>
<feature type="coiled-coil region" evidence="7">
    <location>
        <begin position="447"/>
        <end position="519"/>
    </location>
</feature>
<dbReference type="Gene3D" id="1.10.8.60">
    <property type="match status" value="1"/>
</dbReference>
<evidence type="ECO:0000256" key="3">
    <source>
        <dbReference type="ARBA" id="ARBA00022741"/>
    </source>
</evidence>
<evidence type="ECO:0000259" key="9">
    <source>
        <dbReference type="PROSITE" id="PS51903"/>
    </source>
</evidence>
<dbReference type="InterPro" id="IPR004176">
    <property type="entry name" value="Clp_R_N"/>
</dbReference>